<dbReference type="AlphaFoldDB" id="A0A165PXQ8"/>
<reference evidence="1 2" key="1">
    <citation type="journal article" date="2016" name="Mol. Biol. Evol.">
        <title>Comparative Genomics of Early-Diverging Mushroom-Forming Fungi Provides Insights into the Origins of Lignocellulose Decay Capabilities.</title>
        <authorList>
            <person name="Nagy L.G."/>
            <person name="Riley R."/>
            <person name="Tritt A."/>
            <person name="Adam C."/>
            <person name="Daum C."/>
            <person name="Floudas D."/>
            <person name="Sun H."/>
            <person name="Yadav J.S."/>
            <person name="Pangilinan J."/>
            <person name="Larsson K.H."/>
            <person name="Matsuura K."/>
            <person name="Barry K."/>
            <person name="Labutti K."/>
            <person name="Kuo R."/>
            <person name="Ohm R.A."/>
            <person name="Bhattacharya S.S."/>
            <person name="Shirouzu T."/>
            <person name="Yoshinaga Y."/>
            <person name="Martin F.M."/>
            <person name="Grigoriev I.V."/>
            <person name="Hibbett D.S."/>
        </authorList>
    </citation>
    <scope>NUCLEOTIDE SEQUENCE [LARGE SCALE GENOMIC DNA]</scope>
    <source>
        <strain evidence="1 2">L-15889</strain>
    </source>
</reference>
<evidence type="ECO:0000313" key="2">
    <source>
        <dbReference type="Proteomes" id="UP000076727"/>
    </source>
</evidence>
<dbReference type="Proteomes" id="UP000076727">
    <property type="component" value="Unassembled WGS sequence"/>
</dbReference>
<evidence type="ECO:0000313" key="1">
    <source>
        <dbReference type="EMBL" id="KZT68752.1"/>
    </source>
</evidence>
<dbReference type="EMBL" id="KV429063">
    <property type="protein sequence ID" value="KZT68752.1"/>
    <property type="molecule type" value="Genomic_DNA"/>
</dbReference>
<sequence length="124" mass="13990">MPQSLLQLPNLAEGPTGIITCHLTLLPRDVPRAKSRQAGYIRVHSGCISEYSGDSSFRLQGCTMRYTYKCRFYHHPDTLEECRRCALQASGLMVALRTTKRKMPTRTECTYTSPAARRHTTPAT</sequence>
<gene>
    <name evidence="1" type="ORF">DAEQUDRAFT_308254</name>
</gene>
<name>A0A165PXQ8_9APHY</name>
<keyword evidence="2" id="KW-1185">Reference proteome</keyword>
<proteinExistence type="predicted"/>
<organism evidence="1 2">
    <name type="scientific">Daedalea quercina L-15889</name>
    <dbReference type="NCBI Taxonomy" id="1314783"/>
    <lineage>
        <taxon>Eukaryota</taxon>
        <taxon>Fungi</taxon>
        <taxon>Dikarya</taxon>
        <taxon>Basidiomycota</taxon>
        <taxon>Agaricomycotina</taxon>
        <taxon>Agaricomycetes</taxon>
        <taxon>Polyporales</taxon>
        <taxon>Fomitopsis</taxon>
    </lineage>
</organism>
<protein>
    <submittedName>
        <fullName evidence="1">Uncharacterized protein</fullName>
    </submittedName>
</protein>
<accession>A0A165PXQ8</accession>